<evidence type="ECO:0000313" key="3">
    <source>
        <dbReference type="EMBL" id="UUL83799.1"/>
    </source>
</evidence>
<dbReference type="Pfam" id="PF00072">
    <property type="entry name" value="Response_reg"/>
    <property type="match status" value="1"/>
</dbReference>
<evidence type="ECO:0000259" key="2">
    <source>
        <dbReference type="PROSITE" id="PS50110"/>
    </source>
</evidence>
<accession>A0ABY5LA07</accession>
<dbReference type="SMART" id="SM00448">
    <property type="entry name" value="REC"/>
    <property type="match status" value="1"/>
</dbReference>
<evidence type="ECO:0000313" key="4">
    <source>
        <dbReference type="Proteomes" id="UP001058533"/>
    </source>
</evidence>
<gene>
    <name evidence="3" type="ORF">NMP03_06285</name>
</gene>
<reference evidence="3" key="1">
    <citation type="submission" date="2022-07" db="EMBL/GenBank/DDBJ databases">
        <title>Sphingomonas sp. nov., a novel bacterium isolated from the north slope of the Mount Everest.</title>
        <authorList>
            <person name="Cui X."/>
            <person name="Liu Y."/>
        </authorList>
    </citation>
    <scope>NUCLEOTIDE SEQUENCE</scope>
    <source>
        <strain evidence="3">S5-59</strain>
    </source>
</reference>
<sequence length="118" mass="12725">MTMCHALIIEDEWVIAEYLALLAEDAGATSVAIAFTENEAVLAAHDHKPDIILSDVILTAGTGPCAVRTIISELGEIPVIFITATPSQCYPRKPSSVVFDKPFAAADVTDMFRRLAHL</sequence>
<proteinExistence type="predicted"/>
<dbReference type="InterPro" id="IPR001789">
    <property type="entry name" value="Sig_transdc_resp-reg_receiver"/>
</dbReference>
<dbReference type="EMBL" id="CP101740">
    <property type="protein sequence ID" value="UUL83799.1"/>
    <property type="molecule type" value="Genomic_DNA"/>
</dbReference>
<organism evidence="3 4">
    <name type="scientific">Sphingomonas qomolangmaensis</name>
    <dbReference type="NCBI Taxonomy" id="2918765"/>
    <lineage>
        <taxon>Bacteria</taxon>
        <taxon>Pseudomonadati</taxon>
        <taxon>Pseudomonadota</taxon>
        <taxon>Alphaproteobacteria</taxon>
        <taxon>Sphingomonadales</taxon>
        <taxon>Sphingomonadaceae</taxon>
        <taxon>Sphingomonas</taxon>
    </lineage>
</organism>
<dbReference type="SUPFAM" id="SSF52172">
    <property type="entry name" value="CheY-like"/>
    <property type="match status" value="1"/>
</dbReference>
<feature type="domain" description="Response regulatory" evidence="2">
    <location>
        <begin position="5"/>
        <end position="116"/>
    </location>
</feature>
<keyword evidence="1" id="KW-0597">Phosphoprotein</keyword>
<dbReference type="Proteomes" id="UP001058533">
    <property type="component" value="Chromosome"/>
</dbReference>
<name>A0ABY5LA07_9SPHN</name>
<dbReference type="Gene3D" id="3.40.50.2300">
    <property type="match status" value="1"/>
</dbReference>
<evidence type="ECO:0000256" key="1">
    <source>
        <dbReference type="PROSITE-ProRule" id="PRU00169"/>
    </source>
</evidence>
<dbReference type="PROSITE" id="PS50110">
    <property type="entry name" value="RESPONSE_REGULATORY"/>
    <property type="match status" value="1"/>
</dbReference>
<dbReference type="RefSeq" id="WP_256507635.1">
    <property type="nucleotide sequence ID" value="NZ_CP101740.1"/>
</dbReference>
<feature type="modified residue" description="4-aspartylphosphate" evidence="1">
    <location>
        <position position="55"/>
    </location>
</feature>
<keyword evidence="4" id="KW-1185">Reference proteome</keyword>
<dbReference type="InterPro" id="IPR011006">
    <property type="entry name" value="CheY-like_superfamily"/>
</dbReference>
<protein>
    <submittedName>
        <fullName evidence="3">Response regulator</fullName>
    </submittedName>
</protein>